<keyword evidence="1" id="KW-0812">Transmembrane</keyword>
<feature type="transmembrane region" description="Helical" evidence="1">
    <location>
        <begin position="351"/>
        <end position="371"/>
    </location>
</feature>
<feature type="transmembrane region" description="Helical" evidence="1">
    <location>
        <begin position="516"/>
        <end position="537"/>
    </location>
</feature>
<dbReference type="Gene3D" id="3.40.630.10">
    <property type="entry name" value="Zn peptidases"/>
    <property type="match status" value="1"/>
</dbReference>
<reference evidence="3 4" key="1">
    <citation type="submission" date="2022-11" db="EMBL/GenBank/DDBJ databases">
        <title>Minimal conservation of predation-associated metabolite biosynthetic gene clusters underscores biosynthetic potential of Myxococcota including descriptions for ten novel species: Archangium lansinium sp. nov., Myxococcus landrumus sp. nov., Nannocystis bai.</title>
        <authorList>
            <person name="Ahearne A."/>
            <person name="Stevens C."/>
            <person name="Dowd S."/>
        </authorList>
    </citation>
    <scope>NUCLEOTIDE SEQUENCE [LARGE SCALE GENOMIC DNA]</scope>
    <source>
        <strain evidence="3 4">NCELM</strain>
    </source>
</reference>
<dbReference type="EMBL" id="JAQNDN010000022">
    <property type="protein sequence ID" value="MDC0673399.1"/>
    <property type="molecule type" value="Genomic_DNA"/>
</dbReference>
<feature type="transmembrane region" description="Helical" evidence="1">
    <location>
        <begin position="391"/>
        <end position="412"/>
    </location>
</feature>
<sequence length="738" mass="75900">MSPGRLRHVVLATSLGVAALALVRAQPPAPAGLDAPADRFSAARAHAELVELLGDQRPHPVGSAANDAVRARLLARLRGLGLEPEEQRAFACSDGGNCAFVTNVIAWLPGQVPGPALAITSHYDSVGAGPGAADDGHGVAATLEILRILLLEDAPRRPPLLAVFTDGEEAGLLGMRAFAEHPRAREIGVALNLEARGTTGAASMFETSDGNAALIAALGGRPAALSLSYEVYRRLPNDTDLTVLKEHGLQGMNFAFIGGVLRYHTPRDDLAHLDLGSVQQQGDAVLATARNLLAADLPPPSPHNAHYVDLLGGLRLRWPAWLDLPLAGAALLALLLTAFRRRRELSVRAVLLALAAPFAAVLAAVAAAFALLSLAEAATSPLGPWRASTSWAVLALAAASVAAALAAARPLVRRAGPLAQTLVTWLLWVLCGLVLAVEIPGAAILWLAPAVLAAAAPATRLAPIAAGLLAVAVWAPLAPALVEALGLAAPLVGATVGWLCTALLPTWSEEPGEKTLSWWTWFFALVAVAAMAGAALAPRFDVDHPNKANLVHLTDLDAGRAWHAVEAPIGVPEPLAAALAWDEPRPLLPWSSRAVPSAPAALLGDGGAGPSLTLATPAAGDPPGRATMTLRGRPGALATLLVIPEGGVAALSIGGRRLDPSALRSGPSDTRIATVFGVPAEGVEVIADLTSSAAWTLVDLTAGLAPDAPASARPDSAVPYQWGDLVAARRSFTPPLAR</sequence>
<evidence type="ECO:0000256" key="1">
    <source>
        <dbReference type="SAM" id="Phobius"/>
    </source>
</evidence>
<gene>
    <name evidence="3" type="ORF">POL58_36985</name>
</gene>
<accession>A0ABT5BGX9</accession>
<feature type="transmembrane region" description="Helical" evidence="1">
    <location>
        <begin position="318"/>
        <end position="339"/>
    </location>
</feature>
<feature type="transmembrane region" description="Helical" evidence="1">
    <location>
        <begin position="484"/>
        <end position="504"/>
    </location>
</feature>
<evidence type="ECO:0000313" key="3">
    <source>
        <dbReference type="EMBL" id="MDC0673399.1"/>
    </source>
</evidence>
<dbReference type="Pfam" id="PF04389">
    <property type="entry name" value="Peptidase_M28"/>
    <property type="match status" value="1"/>
</dbReference>
<keyword evidence="1" id="KW-0472">Membrane</keyword>
<feature type="transmembrane region" description="Helical" evidence="1">
    <location>
        <begin position="460"/>
        <end position="477"/>
    </location>
</feature>
<evidence type="ECO:0000259" key="2">
    <source>
        <dbReference type="Pfam" id="PF04389"/>
    </source>
</evidence>
<feature type="domain" description="Peptidase M28" evidence="2">
    <location>
        <begin position="103"/>
        <end position="288"/>
    </location>
</feature>
<organism evidence="3 4">
    <name type="scientific">Nannocystis radixulma</name>
    <dbReference type="NCBI Taxonomy" id="2995305"/>
    <lineage>
        <taxon>Bacteria</taxon>
        <taxon>Pseudomonadati</taxon>
        <taxon>Myxococcota</taxon>
        <taxon>Polyangia</taxon>
        <taxon>Nannocystales</taxon>
        <taxon>Nannocystaceae</taxon>
        <taxon>Nannocystis</taxon>
    </lineage>
</organism>
<dbReference type="InterPro" id="IPR045175">
    <property type="entry name" value="M28_fam"/>
</dbReference>
<dbReference type="RefSeq" id="WP_272006359.1">
    <property type="nucleotide sequence ID" value="NZ_JAQNDN010000022.1"/>
</dbReference>
<keyword evidence="1" id="KW-1133">Transmembrane helix</keyword>
<comment type="caution">
    <text evidence="3">The sequence shown here is derived from an EMBL/GenBank/DDBJ whole genome shotgun (WGS) entry which is preliminary data.</text>
</comment>
<dbReference type="PANTHER" id="PTHR12147">
    <property type="entry name" value="METALLOPEPTIDASE M28 FAMILY MEMBER"/>
    <property type="match status" value="1"/>
</dbReference>
<evidence type="ECO:0000313" key="4">
    <source>
        <dbReference type="Proteomes" id="UP001217838"/>
    </source>
</evidence>
<name>A0ABT5BGX9_9BACT</name>
<keyword evidence="4" id="KW-1185">Reference proteome</keyword>
<dbReference type="SUPFAM" id="SSF53187">
    <property type="entry name" value="Zn-dependent exopeptidases"/>
    <property type="match status" value="1"/>
</dbReference>
<protein>
    <submittedName>
        <fullName evidence="3">M28 family peptidase</fullName>
    </submittedName>
</protein>
<proteinExistence type="predicted"/>
<dbReference type="PANTHER" id="PTHR12147:SF26">
    <property type="entry name" value="PEPTIDASE M28 DOMAIN-CONTAINING PROTEIN"/>
    <property type="match status" value="1"/>
</dbReference>
<dbReference type="InterPro" id="IPR007484">
    <property type="entry name" value="Peptidase_M28"/>
</dbReference>
<dbReference type="Proteomes" id="UP001217838">
    <property type="component" value="Unassembled WGS sequence"/>
</dbReference>
<feature type="transmembrane region" description="Helical" evidence="1">
    <location>
        <begin position="424"/>
        <end position="448"/>
    </location>
</feature>